<dbReference type="OrthoDB" id="3905686at2759"/>
<dbReference type="Proteomes" id="UP000316270">
    <property type="component" value="Chromosome 4"/>
</dbReference>
<evidence type="ECO:0000313" key="2">
    <source>
        <dbReference type="Proteomes" id="UP000316270"/>
    </source>
</evidence>
<evidence type="ECO:0000313" key="1">
    <source>
        <dbReference type="EMBL" id="QDS70213.1"/>
    </source>
</evidence>
<reference evidence="1 2" key="1">
    <citation type="submission" date="2019-07" db="EMBL/GenBank/DDBJ databases">
        <title>Finished genome of Venturia effusa.</title>
        <authorList>
            <person name="Young C.A."/>
            <person name="Cox M.P."/>
            <person name="Ganley A.R.D."/>
            <person name="David W.J."/>
        </authorList>
    </citation>
    <scope>NUCLEOTIDE SEQUENCE [LARGE SCALE GENOMIC DNA]</scope>
    <source>
        <strain evidence="2">albino</strain>
    </source>
</reference>
<accession>A0A517L3K5</accession>
<dbReference type="EMBL" id="CP042188">
    <property type="protein sequence ID" value="QDS70213.1"/>
    <property type="molecule type" value="Genomic_DNA"/>
</dbReference>
<proteinExistence type="predicted"/>
<protein>
    <recommendedName>
        <fullName evidence="3">Bet v I/Major latex protein domain-containing protein</fullName>
    </recommendedName>
</protein>
<name>A0A517L3K5_9PEZI</name>
<sequence>MTTKSTVKTALPKDLSPETLIAALHNHELYFKLSDPDVISTVLKSGDPSKIGEACVYTVTSKAHTADYQVTSQADGLDTKAAVKSPVGTLNITTKWRVADGTLKEDIEIEANFVMRKMAKGPTEKNAEETHRKFLVEVAKA</sequence>
<organism evidence="1 2">
    <name type="scientific">Venturia effusa</name>
    <dbReference type="NCBI Taxonomy" id="50376"/>
    <lineage>
        <taxon>Eukaryota</taxon>
        <taxon>Fungi</taxon>
        <taxon>Dikarya</taxon>
        <taxon>Ascomycota</taxon>
        <taxon>Pezizomycotina</taxon>
        <taxon>Dothideomycetes</taxon>
        <taxon>Pleosporomycetidae</taxon>
        <taxon>Venturiales</taxon>
        <taxon>Venturiaceae</taxon>
        <taxon>Venturia</taxon>
    </lineage>
</organism>
<dbReference type="AlphaFoldDB" id="A0A517L3K5"/>
<keyword evidence="2" id="KW-1185">Reference proteome</keyword>
<gene>
    <name evidence="1" type="ORF">FKW77_006942</name>
</gene>
<evidence type="ECO:0008006" key="3">
    <source>
        <dbReference type="Google" id="ProtNLM"/>
    </source>
</evidence>